<accession>A0AAE4L6J7</accession>
<evidence type="ECO:0000313" key="2">
    <source>
        <dbReference type="Proteomes" id="UP001180842"/>
    </source>
</evidence>
<dbReference type="AlphaFoldDB" id="A0AAE4L6J7"/>
<evidence type="ECO:0000313" key="1">
    <source>
        <dbReference type="EMBL" id="MDT2737087.1"/>
    </source>
</evidence>
<reference evidence="1" key="1">
    <citation type="submission" date="2023-03" db="EMBL/GenBank/DDBJ databases">
        <authorList>
            <person name="Shen W."/>
            <person name="Cai J."/>
        </authorList>
    </citation>
    <scope>NUCLEOTIDE SEQUENCE</scope>
    <source>
        <strain evidence="1">P69-2</strain>
    </source>
</reference>
<dbReference type="SUPFAM" id="SSF56024">
    <property type="entry name" value="Phospholipase D/nuclease"/>
    <property type="match status" value="1"/>
</dbReference>
<proteinExistence type="predicted"/>
<dbReference type="Proteomes" id="UP001180842">
    <property type="component" value="Unassembled WGS sequence"/>
</dbReference>
<protein>
    <submittedName>
        <fullName evidence="1">Uncharacterized protein</fullName>
    </submittedName>
</protein>
<organism evidence="1 2">
    <name type="scientific">Enterococcus pseudoavium</name>
    <dbReference type="NCBI Taxonomy" id="44007"/>
    <lineage>
        <taxon>Bacteria</taxon>
        <taxon>Bacillati</taxon>
        <taxon>Bacillota</taxon>
        <taxon>Bacilli</taxon>
        <taxon>Lactobacillales</taxon>
        <taxon>Enterococcaceae</taxon>
        <taxon>Enterococcus</taxon>
    </lineage>
</organism>
<sequence length="580" mass="67369">MRKSSIRTSAFKKCSEILPTYEVIGFYEKAVPIYIVNLKCEITSADRMPIIHDTLLRLFHQGMDINIVVNFLGLQETPEIVESARIDLASIDLIKKNTNELTEKGRWYLSENGLEQNKQIYFTIEIDGMTGKYEKNGKFVSSKNLAGQNISELYMKIPQPDIHNINKEEIRNLFLKNRDKEMRDKNQKVSDILAISSIKVEYRRVNCIVLKKEKDDFKVLVFDRNTHVSDYDGLLEDGIRGENTLANISINPYFVDNELKLADDLELTFSQMIDSEFGRDYYDNLIFDAKRSITMFMPILSYMIIKDDMIDILVEKAKRGVKVQIFLTGSIEDSDSFQQRQISRIASIKIENFSVQHIPYYMESIIFIDDYSGLLTEYSRVSLSDENEIYSICERYSKISSTDFVTISNKTGKCFSNSEYDVYKYSDKTSLRNDLIEIIDSLYPLETQLRKKYGHFIRRTDSEEFSEVENVLNSNLAKSEADFKNFSSNLNKMLYEPIPNKNNIFFSKLKIDKPDLYTAIDKIRVYRNSIEHRKLDPRQKPVYEQYLKEDLGGRAPLLVEGGFLILQGKIVQELHSAICK</sequence>
<gene>
    <name evidence="1" type="ORF">P7H00_08095</name>
</gene>
<dbReference type="RefSeq" id="WP_010826078.1">
    <property type="nucleotide sequence ID" value="NZ_BAAAXL010000006.1"/>
</dbReference>
<name>A0AAE4L6J7_9ENTE</name>
<dbReference type="EMBL" id="JARQAI010000009">
    <property type="protein sequence ID" value="MDT2737087.1"/>
    <property type="molecule type" value="Genomic_DNA"/>
</dbReference>
<comment type="caution">
    <text evidence="1">The sequence shown here is derived from an EMBL/GenBank/DDBJ whole genome shotgun (WGS) entry which is preliminary data.</text>
</comment>
<dbReference type="Gene3D" id="3.30.870.10">
    <property type="entry name" value="Endonuclease Chain A"/>
    <property type="match status" value="1"/>
</dbReference>